<dbReference type="InterPro" id="IPR036138">
    <property type="entry name" value="PBP_dimer_sf"/>
</dbReference>
<keyword evidence="3 14" id="KW-1003">Cell membrane</keyword>
<dbReference type="GeneID" id="69603370"/>
<keyword evidence="7 14" id="KW-0812">Transmembrane</keyword>
<comment type="pathway">
    <text evidence="14">Cell wall biogenesis; peptidoglycan biosynthesis.</text>
</comment>
<evidence type="ECO:0000256" key="1">
    <source>
        <dbReference type="ARBA" id="ARBA00004167"/>
    </source>
</evidence>
<dbReference type="InterPro" id="IPR012338">
    <property type="entry name" value="Beta-lactam/transpept-like"/>
</dbReference>
<dbReference type="GO" id="GO:0008360">
    <property type="term" value="P:regulation of cell shape"/>
    <property type="evidence" value="ECO:0007669"/>
    <property type="project" value="UniProtKB-KW"/>
</dbReference>
<dbReference type="SUPFAM" id="SSF56519">
    <property type="entry name" value="Penicillin binding protein dimerisation domain"/>
    <property type="match status" value="1"/>
</dbReference>
<dbReference type="Pfam" id="PF00905">
    <property type="entry name" value="Transpeptidase"/>
    <property type="match status" value="1"/>
</dbReference>
<proteinExistence type="inferred from homology"/>
<keyword evidence="9 14" id="KW-0133">Cell shape</keyword>
<dbReference type="RefSeq" id="WP_003815201.1">
    <property type="nucleotide sequence ID" value="NC_019382.1"/>
</dbReference>
<evidence type="ECO:0000313" key="17">
    <source>
        <dbReference type="EMBL" id="CCJ55810.1"/>
    </source>
</evidence>
<keyword evidence="6 14" id="KW-0645">Protease</keyword>
<comment type="catalytic activity">
    <reaction evidence="14">
        <text>Preferential cleavage: (Ac)2-L-Lys-D-Ala-|-D-Ala. Also transpeptidation of peptidyl-alanyl moieties that are N-acyl substituents of D-alanine.</text>
        <dbReference type="EC" id="3.4.16.4"/>
    </reaction>
</comment>
<protein>
    <recommendedName>
        <fullName evidence="14">Peptidoglycan D,D-transpeptidase MrdA</fullName>
        <ecNumber evidence="14">3.4.16.4</ecNumber>
    </recommendedName>
    <alternativeName>
        <fullName evidence="14">Penicillin-binding protein 2</fullName>
        <shortName evidence="14">PBP-2</shortName>
    </alternativeName>
</protein>
<dbReference type="EC" id="3.4.16.4" evidence="14"/>
<evidence type="ECO:0000256" key="11">
    <source>
        <dbReference type="ARBA" id="ARBA00022989"/>
    </source>
</evidence>
<feature type="active site" description="Acyl-ester intermediate" evidence="14">
    <location>
        <position position="328"/>
    </location>
</feature>
<evidence type="ECO:0000259" key="15">
    <source>
        <dbReference type="Pfam" id="PF00905"/>
    </source>
</evidence>
<name>A0A0C6PCE9_BORBO</name>
<comment type="caution">
    <text evidence="14">Lacks conserved residue(s) required for the propagation of feature annotation.</text>
</comment>
<dbReference type="GO" id="GO:0009252">
    <property type="term" value="P:peptidoglycan biosynthetic process"/>
    <property type="evidence" value="ECO:0007669"/>
    <property type="project" value="UniProtKB-UniRule"/>
</dbReference>
<evidence type="ECO:0000256" key="5">
    <source>
        <dbReference type="ARBA" id="ARBA00022645"/>
    </source>
</evidence>
<dbReference type="UniPathway" id="UPA00219"/>
<evidence type="ECO:0000256" key="4">
    <source>
        <dbReference type="ARBA" id="ARBA00022519"/>
    </source>
</evidence>
<dbReference type="EMBL" id="HE965806">
    <property type="protein sequence ID" value="CCJ55810.1"/>
    <property type="molecule type" value="Genomic_DNA"/>
</dbReference>
<dbReference type="PANTHER" id="PTHR30627">
    <property type="entry name" value="PEPTIDOGLYCAN D,D-TRANSPEPTIDASE"/>
    <property type="match status" value="1"/>
</dbReference>
<dbReference type="HOGENOM" id="CLU_009289_4_2_4"/>
<comment type="subcellular location">
    <subcellularLocation>
        <location evidence="14">Cell inner membrane</location>
        <topology evidence="14">Single-pass membrane protein</topology>
    </subcellularLocation>
    <subcellularLocation>
        <location evidence="2">Cell membrane</location>
    </subcellularLocation>
    <subcellularLocation>
        <location evidence="1">Membrane</location>
        <topology evidence="1">Single-pass membrane protein</topology>
    </subcellularLocation>
</comment>
<evidence type="ECO:0000256" key="3">
    <source>
        <dbReference type="ARBA" id="ARBA00022475"/>
    </source>
</evidence>
<sequence length="650" mass="72041">MFEFKKTGQQQKQRFRLRAWVGGLFALACFGVLAGRFWYLQVDRYEGFSERADRNRIAVVPIPPRRGEILDRNGEVLARNYRTYTLEVVPAQAGNLDQLFDRLARVVYISPSDQRRFKRRVGESSRYASLQLRNNLNDTEAAWFSAHSFEFPGVELRARWVREYPQGEAAAHVVGFIGRIAENDIEELDKAGQLGNYRGTDVIGKKGIEKTWEAALHGRTGLEEVEVTAGGRPMRTLRRIDPVPGSDIMLSIDLELQKLAEQAFEGRRGALVALDPDTGEVLAFVSQPSFDPNLFVDGIDVENWRRLNESPDHPLINRPLYGTYPIGSTYKPFVALAALELGKRRATDRMPDPGYFEFGGQKFRNAGGAAYGMTDMHRAIVVSSDTYFYSLGPEIGVNALHDFSKQFGFGQITGIDLEGEKAGVLPSTEWKRKAYKDRDRQRWYAGETISVAVGQGYNSFTLLQLAQATSTLANSGLYRRPHLVHAIRDSRSGSVNPTEIAPDYRIPLKQENVDVIKRAMADVVRAGTARRAFAGAPYQAAGKTGTAQVFSLRGGQYRASAIDERLRDHALFMGFAPVEQPRIAVALIVENAGWGASAAAPIARTLFDNWLGRADAPSVVRAGAKPVAAEPEAAALELGATDGPMQERRQ</sequence>
<evidence type="ECO:0000256" key="6">
    <source>
        <dbReference type="ARBA" id="ARBA00022670"/>
    </source>
</evidence>
<reference evidence="17 18" key="1">
    <citation type="journal article" date="2012" name="BMC Genomics">
        <title>Comparative genomics of the classical Bordetella subspecies: the evolution and exchange of virulence-associated diversity amongst closely related pathogens.</title>
        <authorList>
            <person name="Park J."/>
            <person name="Zhang Y."/>
            <person name="Buboltz A.M."/>
            <person name="Zhang X."/>
            <person name="Schuster S.C."/>
            <person name="Ahuja U."/>
            <person name="Liu M."/>
            <person name="Miller J.F."/>
            <person name="Sebaihia M."/>
            <person name="Bentley S.D."/>
            <person name="Parkhill J."/>
            <person name="Harvill E.T."/>
        </authorList>
    </citation>
    <scope>NUCLEOTIDE SEQUENCE [LARGE SCALE GENOMIC DNA]</scope>
    <source>
        <strain evidence="17 18">253</strain>
    </source>
</reference>
<evidence type="ECO:0000256" key="9">
    <source>
        <dbReference type="ARBA" id="ARBA00022960"/>
    </source>
</evidence>
<dbReference type="PANTHER" id="PTHR30627:SF2">
    <property type="entry name" value="PEPTIDOGLYCAN D,D-TRANSPEPTIDASE MRDA"/>
    <property type="match status" value="1"/>
</dbReference>
<dbReference type="GO" id="GO:0005886">
    <property type="term" value="C:plasma membrane"/>
    <property type="evidence" value="ECO:0007669"/>
    <property type="project" value="UniProtKB-SubCell"/>
</dbReference>
<comment type="function">
    <text evidence="14">Catalyzes cross-linking of the peptidoglycan cell wall.</text>
</comment>
<dbReference type="GO" id="GO:0071555">
    <property type="term" value="P:cell wall organization"/>
    <property type="evidence" value="ECO:0007669"/>
    <property type="project" value="UniProtKB-KW"/>
</dbReference>
<accession>A0A0C6PCE9</accession>
<keyword evidence="11 14" id="KW-1133">Transmembrane helix</keyword>
<dbReference type="Pfam" id="PF03717">
    <property type="entry name" value="PBP_dimer"/>
    <property type="match status" value="1"/>
</dbReference>
<keyword evidence="4 14" id="KW-0997">Cell inner membrane</keyword>
<evidence type="ECO:0000259" key="16">
    <source>
        <dbReference type="Pfam" id="PF03717"/>
    </source>
</evidence>
<feature type="transmembrane region" description="Helical" evidence="14">
    <location>
        <begin position="20"/>
        <end position="39"/>
    </location>
</feature>
<dbReference type="GO" id="GO:0006508">
    <property type="term" value="P:proteolysis"/>
    <property type="evidence" value="ECO:0007669"/>
    <property type="project" value="UniProtKB-KW"/>
</dbReference>
<evidence type="ECO:0000256" key="14">
    <source>
        <dbReference type="HAMAP-Rule" id="MF_02081"/>
    </source>
</evidence>
<dbReference type="Gene3D" id="3.40.710.10">
    <property type="entry name" value="DD-peptidase/beta-lactamase superfamily"/>
    <property type="match status" value="1"/>
</dbReference>
<evidence type="ECO:0000256" key="7">
    <source>
        <dbReference type="ARBA" id="ARBA00022692"/>
    </source>
</evidence>
<dbReference type="HAMAP" id="MF_02081">
    <property type="entry name" value="MrdA_transpept"/>
    <property type="match status" value="1"/>
</dbReference>
<evidence type="ECO:0000256" key="12">
    <source>
        <dbReference type="ARBA" id="ARBA00023136"/>
    </source>
</evidence>
<feature type="domain" description="Penicillin-binding protein transpeptidase" evidence="15">
    <location>
        <begin position="269"/>
        <end position="607"/>
    </location>
</feature>
<dbReference type="GO" id="GO:0071972">
    <property type="term" value="F:peptidoglycan L,D-transpeptidase activity"/>
    <property type="evidence" value="ECO:0007669"/>
    <property type="project" value="TreeGrafter"/>
</dbReference>
<dbReference type="InterPro" id="IPR001460">
    <property type="entry name" value="PCN-bd_Tpept"/>
</dbReference>
<dbReference type="InterPro" id="IPR005311">
    <property type="entry name" value="PBP_dimer"/>
</dbReference>
<dbReference type="InterPro" id="IPR050515">
    <property type="entry name" value="Beta-lactam/transpept"/>
</dbReference>
<dbReference type="Gene3D" id="3.30.1390.30">
    <property type="entry name" value="Penicillin-binding protein 2a, domain 3"/>
    <property type="match status" value="1"/>
</dbReference>
<organism evidence="17 18">
    <name type="scientific">Bordetella bronchiseptica 253</name>
    <dbReference type="NCBI Taxonomy" id="568707"/>
    <lineage>
        <taxon>Bacteria</taxon>
        <taxon>Pseudomonadati</taxon>
        <taxon>Pseudomonadota</taxon>
        <taxon>Betaproteobacteria</taxon>
        <taxon>Burkholderiales</taxon>
        <taxon>Alcaligenaceae</taxon>
        <taxon>Bordetella</taxon>
    </lineage>
</organism>
<keyword evidence="13 14" id="KW-0961">Cell wall biogenesis/degradation</keyword>
<dbReference type="KEGG" id="bbh:BN112_3896"/>
<dbReference type="SUPFAM" id="SSF56601">
    <property type="entry name" value="beta-lactamase/transpeptidase-like"/>
    <property type="match status" value="1"/>
</dbReference>
<gene>
    <name evidence="14 17" type="primary">mrdA</name>
    <name evidence="17" type="ORF">BN112_3896</name>
</gene>
<evidence type="ECO:0000256" key="13">
    <source>
        <dbReference type="ARBA" id="ARBA00023316"/>
    </source>
</evidence>
<dbReference type="PROSITE" id="PS51257">
    <property type="entry name" value="PROKAR_LIPOPROTEIN"/>
    <property type="match status" value="1"/>
</dbReference>
<dbReference type="GO" id="GO:0009002">
    <property type="term" value="F:serine-type D-Ala-D-Ala carboxypeptidase activity"/>
    <property type="evidence" value="ECO:0007669"/>
    <property type="project" value="UniProtKB-UniRule"/>
</dbReference>
<keyword evidence="12 14" id="KW-0472">Membrane</keyword>
<dbReference type="NCBIfam" id="TIGR03423">
    <property type="entry name" value="pbp2_mrdA"/>
    <property type="match status" value="1"/>
</dbReference>
<keyword evidence="5 14" id="KW-0121">Carboxypeptidase</keyword>
<dbReference type="OrthoDB" id="9789078at2"/>
<keyword evidence="8 14" id="KW-0378">Hydrolase</keyword>
<feature type="domain" description="Penicillin-binding protein dimerisation" evidence="16">
    <location>
        <begin position="61"/>
        <end position="237"/>
    </location>
</feature>
<evidence type="ECO:0000313" key="18">
    <source>
        <dbReference type="Proteomes" id="UP000007564"/>
    </source>
</evidence>
<dbReference type="GO" id="GO:0008658">
    <property type="term" value="F:penicillin binding"/>
    <property type="evidence" value="ECO:0007669"/>
    <property type="project" value="InterPro"/>
</dbReference>
<dbReference type="Gene3D" id="3.90.1310.10">
    <property type="entry name" value="Penicillin-binding protein 2a (Domain 2)"/>
    <property type="match status" value="1"/>
</dbReference>
<evidence type="ECO:0000256" key="2">
    <source>
        <dbReference type="ARBA" id="ARBA00004236"/>
    </source>
</evidence>
<keyword evidence="10 14" id="KW-0573">Peptidoglycan synthesis</keyword>
<dbReference type="InterPro" id="IPR017790">
    <property type="entry name" value="Penicillin-binding_protein_2"/>
</dbReference>
<dbReference type="AlphaFoldDB" id="A0A0C6PCE9"/>
<evidence type="ECO:0000256" key="10">
    <source>
        <dbReference type="ARBA" id="ARBA00022984"/>
    </source>
</evidence>
<comment type="similarity">
    <text evidence="14">Belongs to the transpeptidase family. MrdA subfamily.</text>
</comment>
<dbReference type="Proteomes" id="UP000007564">
    <property type="component" value="Chromosome"/>
</dbReference>
<evidence type="ECO:0000256" key="8">
    <source>
        <dbReference type="ARBA" id="ARBA00022801"/>
    </source>
</evidence>